<dbReference type="Gene3D" id="3.40.50.2300">
    <property type="match status" value="1"/>
</dbReference>
<evidence type="ECO:0000259" key="5">
    <source>
        <dbReference type="PROSITE" id="PS01124"/>
    </source>
</evidence>
<dbReference type="GO" id="GO:0000160">
    <property type="term" value="P:phosphorelay signal transduction system"/>
    <property type="evidence" value="ECO:0007669"/>
    <property type="project" value="InterPro"/>
</dbReference>
<organism evidence="7 8">
    <name type="scientific">Bacillus selenitireducens (strain ATCC 700615 / DSM 15326 / MLS10)</name>
    <dbReference type="NCBI Taxonomy" id="439292"/>
    <lineage>
        <taxon>Bacteria</taxon>
        <taxon>Bacillati</taxon>
        <taxon>Bacillota</taxon>
        <taxon>Bacilli</taxon>
        <taxon>Bacillales</taxon>
        <taxon>Bacillaceae</taxon>
        <taxon>Salisediminibacterium</taxon>
    </lineage>
</organism>
<keyword evidence="2" id="KW-0238">DNA-binding</keyword>
<dbReference type="InterPro" id="IPR001789">
    <property type="entry name" value="Sig_transdc_resp-reg_receiver"/>
</dbReference>
<feature type="domain" description="HTH araC/xylS-type" evidence="5">
    <location>
        <begin position="159"/>
        <end position="257"/>
    </location>
</feature>
<dbReference type="SUPFAM" id="SSF46689">
    <property type="entry name" value="Homeodomain-like"/>
    <property type="match status" value="2"/>
</dbReference>
<dbReference type="InterPro" id="IPR018062">
    <property type="entry name" value="HTH_AraC-typ_CS"/>
</dbReference>
<dbReference type="STRING" id="439292.Bsel_2831"/>
<dbReference type="KEGG" id="bse:Bsel_2831"/>
<dbReference type="SUPFAM" id="SSF52172">
    <property type="entry name" value="CheY-like"/>
    <property type="match status" value="1"/>
</dbReference>
<protein>
    <submittedName>
        <fullName evidence="7">Two component transcriptional regulator, AraC family</fullName>
    </submittedName>
</protein>
<reference evidence="7" key="1">
    <citation type="submission" date="2009-10" db="EMBL/GenBank/DDBJ databases">
        <title>Complete sequence of Bacillus selenitireducens MLS10.</title>
        <authorList>
            <consortium name="US DOE Joint Genome Institute"/>
            <person name="Lucas S."/>
            <person name="Copeland A."/>
            <person name="Lapidus A."/>
            <person name="Glavina del Rio T."/>
            <person name="Dalin E."/>
            <person name="Tice H."/>
            <person name="Bruce D."/>
            <person name="Goodwin L."/>
            <person name="Pitluck S."/>
            <person name="Sims D."/>
            <person name="Brettin T."/>
            <person name="Detter J.C."/>
            <person name="Han C."/>
            <person name="Larimer F."/>
            <person name="Land M."/>
            <person name="Hauser L."/>
            <person name="Kyrpides N."/>
            <person name="Ovchinnikova G."/>
            <person name="Stolz J."/>
        </authorList>
    </citation>
    <scope>NUCLEOTIDE SEQUENCE [LARGE SCALE GENOMIC DNA]</scope>
    <source>
        <strain evidence="7">MLS10</strain>
    </source>
</reference>
<dbReference type="AlphaFoldDB" id="D6XZ37"/>
<dbReference type="PANTHER" id="PTHR43280">
    <property type="entry name" value="ARAC-FAMILY TRANSCRIPTIONAL REGULATOR"/>
    <property type="match status" value="1"/>
</dbReference>
<name>D6XZ37_BACIE</name>
<evidence type="ECO:0000259" key="6">
    <source>
        <dbReference type="PROSITE" id="PS50110"/>
    </source>
</evidence>
<dbReference type="InterPro" id="IPR018060">
    <property type="entry name" value="HTH_AraC"/>
</dbReference>
<gene>
    <name evidence="7" type="ordered locus">Bsel_2831</name>
</gene>
<feature type="modified residue" description="4-aspartylphosphate" evidence="4">
    <location>
        <position position="59"/>
    </location>
</feature>
<dbReference type="PANTHER" id="PTHR43280:SF28">
    <property type="entry name" value="HTH-TYPE TRANSCRIPTIONAL ACTIVATOR RHAS"/>
    <property type="match status" value="1"/>
</dbReference>
<dbReference type="Pfam" id="PF12833">
    <property type="entry name" value="HTH_18"/>
    <property type="match status" value="1"/>
</dbReference>
<dbReference type="HOGENOM" id="CLU_000445_5_1_9"/>
<feature type="domain" description="Response regulatory" evidence="6">
    <location>
        <begin position="7"/>
        <end position="124"/>
    </location>
</feature>
<dbReference type="InterPro" id="IPR020449">
    <property type="entry name" value="Tscrpt_reg_AraC-type_HTH"/>
</dbReference>
<proteinExistence type="predicted"/>
<dbReference type="Pfam" id="PF00072">
    <property type="entry name" value="Response_reg"/>
    <property type="match status" value="1"/>
</dbReference>
<dbReference type="GO" id="GO:0043565">
    <property type="term" value="F:sequence-specific DNA binding"/>
    <property type="evidence" value="ECO:0007669"/>
    <property type="project" value="InterPro"/>
</dbReference>
<evidence type="ECO:0000313" key="8">
    <source>
        <dbReference type="Proteomes" id="UP000000271"/>
    </source>
</evidence>
<evidence type="ECO:0000256" key="1">
    <source>
        <dbReference type="ARBA" id="ARBA00023015"/>
    </source>
</evidence>
<dbReference type="GO" id="GO:0003700">
    <property type="term" value="F:DNA-binding transcription factor activity"/>
    <property type="evidence" value="ECO:0007669"/>
    <property type="project" value="InterPro"/>
</dbReference>
<keyword evidence="1" id="KW-0805">Transcription regulation</keyword>
<dbReference type="Proteomes" id="UP000000271">
    <property type="component" value="Chromosome"/>
</dbReference>
<dbReference type="eggNOG" id="COG2207">
    <property type="taxonomic scope" value="Bacteria"/>
</dbReference>
<evidence type="ECO:0000256" key="4">
    <source>
        <dbReference type="PROSITE-ProRule" id="PRU00169"/>
    </source>
</evidence>
<dbReference type="InterPro" id="IPR011006">
    <property type="entry name" value="CheY-like_superfamily"/>
</dbReference>
<accession>D6XZ37</accession>
<dbReference type="PROSITE" id="PS00041">
    <property type="entry name" value="HTH_ARAC_FAMILY_1"/>
    <property type="match status" value="1"/>
</dbReference>
<dbReference type="OrthoDB" id="9788446at2"/>
<dbReference type="PROSITE" id="PS01124">
    <property type="entry name" value="HTH_ARAC_FAMILY_2"/>
    <property type="match status" value="1"/>
</dbReference>
<dbReference type="PRINTS" id="PR00032">
    <property type="entry name" value="HTHARAC"/>
</dbReference>
<keyword evidence="4" id="KW-0597">Phosphoprotein</keyword>
<keyword evidence="3" id="KW-0804">Transcription</keyword>
<dbReference type="EMBL" id="CP001791">
    <property type="protein sequence ID" value="ADI00322.1"/>
    <property type="molecule type" value="Genomic_DNA"/>
</dbReference>
<keyword evidence="8" id="KW-1185">Reference proteome</keyword>
<dbReference type="RefSeq" id="WP_013173735.1">
    <property type="nucleotide sequence ID" value="NC_014219.1"/>
</dbReference>
<dbReference type="SMART" id="SM00448">
    <property type="entry name" value="REC"/>
    <property type="match status" value="1"/>
</dbReference>
<evidence type="ECO:0000256" key="2">
    <source>
        <dbReference type="ARBA" id="ARBA00023125"/>
    </source>
</evidence>
<dbReference type="CDD" id="cd17536">
    <property type="entry name" value="REC_YesN-like"/>
    <property type="match status" value="1"/>
</dbReference>
<dbReference type="SMART" id="SM00342">
    <property type="entry name" value="HTH_ARAC"/>
    <property type="match status" value="1"/>
</dbReference>
<dbReference type="InterPro" id="IPR009057">
    <property type="entry name" value="Homeodomain-like_sf"/>
</dbReference>
<evidence type="ECO:0000256" key="3">
    <source>
        <dbReference type="ARBA" id="ARBA00023163"/>
    </source>
</evidence>
<dbReference type="Gene3D" id="1.10.10.60">
    <property type="entry name" value="Homeodomain-like"/>
    <property type="match status" value="2"/>
</dbReference>
<dbReference type="eggNOG" id="COG4753">
    <property type="taxonomic scope" value="Bacteria"/>
</dbReference>
<sequence>MTAKPLSILIVDDEPRSRNGVKRTLEANLMELSEIRTAANPHDAMDHIRTSHVDLVITDIRMPVMTGLELIDALQEQSGELLFIVISAYSEFDYAQRALELGVIQYLLKPVQKQKLLDAVQKAAKKIQDHRQMGRVTKMIDPSLPSFRENPDTYSEPILEALHFIDDHLSDKIGIKDVAATVHLNPNYLSAHFKEQVGMTFSEYLTRKRLQYAKSLLLNSSSTVADIADKSGYQTAKYFVKIFKEYEKMTPSQFRKANRSSS</sequence>
<dbReference type="PROSITE" id="PS50110">
    <property type="entry name" value="RESPONSE_REGULATORY"/>
    <property type="match status" value="1"/>
</dbReference>
<evidence type="ECO:0000313" key="7">
    <source>
        <dbReference type="EMBL" id="ADI00322.1"/>
    </source>
</evidence>